<dbReference type="Gene3D" id="1.20.1270.370">
    <property type="match status" value="1"/>
</dbReference>
<sequence length="392" mass="44223">MKTLDKIREKLRGRPAVLEQERKNGKRVIGYFCCNVPEEIIHALGLIPIRLGRGGDDRLVEVGSRYLSAQNCAFVRESVGLFATGEDPYIQNTDCLVVAANCLQIYRLAEIVEYYFKAKALVIPVPRNFYQEQGVKYFEDVIADFAGGLEEFAGVKLDIQELDKSVALYQKIRQGIRDIYQLLTKPDPSVTWREVYELVQAGFFLDRSEYLTLITEFLAEAQQKQAGAIQTRKPRFLLSGSLIPTGDEKLLNIIDEVGGEVIVDDLCTGLRPFLSLNIAEISPAGIARAYLERVPCASLPRLDIGGDRRLENLTELIRDYQPDGVIYHTLRYCDPFTFKANETKNFLGAEIPFLEIHTEYATSDMEGIRTRVGAFVELIKNLNPAKEVTKIV</sequence>
<comment type="cofactor">
    <cofactor evidence="1">
        <name>[4Fe-4S] cluster</name>
        <dbReference type="ChEBI" id="CHEBI:49883"/>
    </cofactor>
</comment>
<evidence type="ECO:0000313" key="3">
    <source>
        <dbReference type="EMBL" id="BBB90019.1"/>
    </source>
</evidence>
<dbReference type="EC" id="1.3.7.8" evidence="3"/>
<gene>
    <name evidence="3" type="primary">bcrC</name>
    <name evidence="3" type="ORF">MAMMFC1_00663</name>
</gene>
<dbReference type="PANTHER" id="PTHR30548:SF1">
    <property type="entry name" value="DEHYDRATASE SUBUNIT MJ0007-RELATED"/>
    <property type="match status" value="1"/>
</dbReference>
<dbReference type="GO" id="GO:0018522">
    <property type="term" value="F:benzoyl-CoA reductase activity"/>
    <property type="evidence" value="ECO:0007669"/>
    <property type="project" value="UniProtKB-EC"/>
</dbReference>
<evidence type="ECO:0000256" key="2">
    <source>
        <dbReference type="ARBA" id="ARBA00005806"/>
    </source>
</evidence>
<organism evidence="3 4">
    <name type="scientific">Methylomusa anaerophila</name>
    <dbReference type="NCBI Taxonomy" id="1930071"/>
    <lineage>
        <taxon>Bacteria</taxon>
        <taxon>Bacillati</taxon>
        <taxon>Bacillota</taxon>
        <taxon>Negativicutes</taxon>
        <taxon>Selenomonadales</taxon>
        <taxon>Sporomusaceae</taxon>
        <taxon>Methylomusa</taxon>
    </lineage>
</organism>
<dbReference type="Gene3D" id="3.40.50.11900">
    <property type="match status" value="1"/>
</dbReference>
<dbReference type="GO" id="GO:0016836">
    <property type="term" value="F:hydro-lyase activity"/>
    <property type="evidence" value="ECO:0007669"/>
    <property type="project" value="UniProtKB-ARBA"/>
</dbReference>
<evidence type="ECO:0000313" key="4">
    <source>
        <dbReference type="Proteomes" id="UP000276437"/>
    </source>
</evidence>
<dbReference type="AlphaFoldDB" id="A0A348AG21"/>
<keyword evidence="3" id="KW-0560">Oxidoreductase</keyword>
<comment type="similarity">
    <text evidence="2">Belongs to the FldB/FldC dehydratase alpha/beta subunit family.</text>
</comment>
<dbReference type="EMBL" id="AP018449">
    <property type="protein sequence ID" value="BBB90019.1"/>
    <property type="molecule type" value="Genomic_DNA"/>
</dbReference>
<dbReference type="PANTHER" id="PTHR30548">
    <property type="entry name" value="2-HYDROXYGLUTARYL-COA DEHYDRATASE, D-COMPONENT-RELATED"/>
    <property type="match status" value="1"/>
</dbReference>
<dbReference type="Gene3D" id="3.40.50.11890">
    <property type="match status" value="1"/>
</dbReference>
<accession>A0A348AG21</accession>
<reference evidence="3 4" key="1">
    <citation type="journal article" date="2018" name="Int. J. Syst. Evol. Microbiol.">
        <title>Methylomusa anaerophila gen. nov., sp. nov., an anaerobic methanol-utilizing bacterium isolated from a microbial fuel cell.</title>
        <authorList>
            <person name="Amano N."/>
            <person name="Yamamuro A."/>
            <person name="Miyahara M."/>
            <person name="Kouzuma A."/>
            <person name="Abe T."/>
            <person name="Watanabe K."/>
        </authorList>
    </citation>
    <scope>NUCLEOTIDE SEQUENCE [LARGE SCALE GENOMIC DNA]</scope>
    <source>
        <strain evidence="3 4">MMFC1</strain>
    </source>
</reference>
<name>A0A348AG21_9FIRM</name>
<dbReference type="Proteomes" id="UP000276437">
    <property type="component" value="Chromosome"/>
</dbReference>
<protein>
    <submittedName>
        <fullName evidence="3">Benzoyl-CoA reductase subunit C</fullName>
        <ecNumber evidence="3">1.3.7.8</ecNumber>
    </submittedName>
</protein>
<proteinExistence type="inferred from homology"/>
<keyword evidence="4" id="KW-1185">Reference proteome</keyword>
<evidence type="ECO:0000256" key="1">
    <source>
        <dbReference type="ARBA" id="ARBA00001966"/>
    </source>
</evidence>
<dbReference type="InterPro" id="IPR010327">
    <property type="entry name" value="FldB/FldC_alpha/beta"/>
</dbReference>
<dbReference type="RefSeq" id="WP_197723901.1">
    <property type="nucleotide sequence ID" value="NZ_AP018449.1"/>
</dbReference>
<dbReference type="Pfam" id="PF06050">
    <property type="entry name" value="HGD-D"/>
    <property type="match status" value="1"/>
</dbReference>
<dbReference type="KEGG" id="mana:MAMMFC1_00663"/>